<dbReference type="InterPro" id="IPR016161">
    <property type="entry name" value="Ald_DH/histidinol_DH"/>
</dbReference>
<dbReference type="EMBL" id="CP016774">
    <property type="protein sequence ID" value="ASY17470.1"/>
    <property type="molecule type" value="Genomic_DNA"/>
</dbReference>
<dbReference type="InterPro" id="IPR012134">
    <property type="entry name" value="Glu-5-SA_DH"/>
</dbReference>
<comment type="function">
    <text evidence="7">Catalyzes the NADPH-dependent reduction of L-glutamate 5-phosphate into L-glutamate 5-semialdehyde and phosphate. The product spontaneously undergoes cyclization to form 1-pyrroline-5-carboxylate.</text>
</comment>
<dbReference type="RefSeq" id="WP_095675027.1">
    <property type="nucleotide sequence ID" value="NZ_CP016774.1"/>
</dbReference>
<dbReference type="NCBIfam" id="NF001221">
    <property type="entry name" value="PRK00197.1"/>
    <property type="match status" value="1"/>
</dbReference>
<comment type="subcellular location">
    <subcellularLocation>
        <location evidence="7">Cytoplasm</location>
    </subcellularLocation>
</comment>
<dbReference type="SUPFAM" id="SSF53720">
    <property type="entry name" value="ALDH-like"/>
    <property type="match status" value="1"/>
</dbReference>
<dbReference type="NCBIfam" id="TIGR00407">
    <property type="entry name" value="proA"/>
    <property type="match status" value="1"/>
</dbReference>
<comment type="similarity">
    <text evidence="7">Belongs to the gamma-glutamyl phosphate reductase family.</text>
</comment>
<keyword evidence="3 7" id="KW-0641">Proline biosynthesis</keyword>
<evidence type="ECO:0000313" key="9">
    <source>
        <dbReference type="EMBL" id="ASY17470.1"/>
    </source>
</evidence>
<feature type="domain" description="Aldehyde dehydrogenase" evidence="8">
    <location>
        <begin position="7"/>
        <end position="284"/>
    </location>
</feature>
<dbReference type="PANTHER" id="PTHR11063:SF8">
    <property type="entry name" value="DELTA-1-PYRROLINE-5-CARBOXYLATE SYNTHASE"/>
    <property type="match status" value="1"/>
</dbReference>
<protein>
    <recommendedName>
        <fullName evidence="7">Gamma-glutamyl phosphate reductase</fullName>
        <shortName evidence="7">GPR</shortName>
        <ecNumber evidence="7">1.2.1.41</ecNumber>
    </recommendedName>
    <alternativeName>
        <fullName evidence="7">Glutamate-5-semialdehyde dehydrogenase</fullName>
    </alternativeName>
    <alternativeName>
        <fullName evidence="7">Glutamyl-gamma-semialdehyde dehydrogenase</fullName>
        <shortName evidence="7">GSA dehydrogenase</shortName>
    </alternativeName>
</protein>
<dbReference type="Gene3D" id="3.40.605.10">
    <property type="entry name" value="Aldehyde Dehydrogenase, Chain A, domain 1"/>
    <property type="match status" value="1"/>
</dbReference>
<dbReference type="PROSITE" id="PS01223">
    <property type="entry name" value="PROA"/>
    <property type="match status" value="1"/>
</dbReference>
<dbReference type="InterPro" id="IPR016162">
    <property type="entry name" value="Ald_DH_N"/>
</dbReference>
<dbReference type="Gene3D" id="3.40.309.10">
    <property type="entry name" value="Aldehyde Dehydrogenase, Chain A, domain 2"/>
    <property type="match status" value="1"/>
</dbReference>
<dbReference type="EC" id="1.2.1.41" evidence="7"/>
<gene>
    <name evidence="7" type="primary">proA</name>
    <name evidence="9" type="ORF">A1sIA79_04465</name>
</gene>
<proteinExistence type="inferred from homology"/>
<keyword evidence="7" id="KW-0963">Cytoplasm</keyword>
<name>A0ABM6MEY2_9ACTN</name>
<dbReference type="InterPro" id="IPR015590">
    <property type="entry name" value="Aldehyde_DH_dom"/>
</dbReference>
<sequence length="422" mass="44789">MSAEAIIAELAKKARIAARTLSTATGAERKSALEVIAQAIESRSAEILAANEIDMQNARKEQMHPQMQDRLLLTAERIKGIAGGARQVAALADPLGITLRESTLPNGLHLQQVSVPFGVIGMVYEARPNVTVDAAVILLMSGNAALLRGSSTARNSNEILVNVMRDALRTTKISPEVIQLVPSEDRATTKALLTARGKVDLVIPRGSAALIRMVVDESTVPTIETGAGVCHVYIDEFADIQKALPILINSKTHRPSVCNAAETLLVHKAIAPTFLPMALKALSDAGVILHTDATAQKVAEKFNIAATIATDENWSTEYGVLEMNVGVVDSVDAAADHIAQYGTNHTEAIVTEDKAAAARFIALSDCAAVMVNTSTRFTDGEQMGFGAEIGISNQKLHARGPMGLEAMTTTTWIVTGTGQIRS</sequence>
<evidence type="ECO:0000313" key="10">
    <source>
        <dbReference type="Proteomes" id="UP000217177"/>
    </source>
</evidence>
<dbReference type="Proteomes" id="UP000217177">
    <property type="component" value="Chromosome"/>
</dbReference>
<dbReference type="InterPro" id="IPR016163">
    <property type="entry name" value="Ald_DH_C"/>
</dbReference>
<comment type="catalytic activity">
    <reaction evidence="6 7">
        <text>L-glutamate 5-semialdehyde + phosphate + NADP(+) = L-glutamyl 5-phosphate + NADPH + H(+)</text>
        <dbReference type="Rhea" id="RHEA:19541"/>
        <dbReference type="ChEBI" id="CHEBI:15378"/>
        <dbReference type="ChEBI" id="CHEBI:43474"/>
        <dbReference type="ChEBI" id="CHEBI:57783"/>
        <dbReference type="ChEBI" id="CHEBI:58066"/>
        <dbReference type="ChEBI" id="CHEBI:58274"/>
        <dbReference type="ChEBI" id="CHEBI:58349"/>
        <dbReference type="EC" id="1.2.1.41"/>
    </reaction>
</comment>
<organism evidence="9 10">
    <name type="scientific">Candidatus Planktophila versatilis</name>
    <dbReference type="NCBI Taxonomy" id="1884905"/>
    <lineage>
        <taxon>Bacteria</taxon>
        <taxon>Bacillati</taxon>
        <taxon>Actinomycetota</taxon>
        <taxon>Actinomycetes</taxon>
        <taxon>Candidatus Nanopelagicales</taxon>
        <taxon>Candidatus Nanopelagicaceae</taxon>
        <taxon>Candidatus Planktophila</taxon>
    </lineage>
</organism>
<comment type="pathway">
    <text evidence="1 7">Amino-acid biosynthesis; L-proline biosynthesis; L-glutamate 5-semialdehyde from L-glutamate: step 2/2.</text>
</comment>
<keyword evidence="2 7" id="KW-0028">Amino-acid biosynthesis</keyword>
<dbReference type="CDD" id="cd07079">
    <property type="entry name" value="ALDH_F18-19_ProA-GPR"/>
    <property type="match status" value="1"/>
</dbReference>
<dbReference type="HAMAP" id="MF_00412">
    <property type="entry name" value="ProA"/>
    <property type="match status" value="1"/>
</dbReference>
<keyword evidence="5 7" id="KW-0560">Oxidoreductase</keyword>
<evidence type="ECO:0000256" key="1">
    <source>
        <dbReference type="ARBA" id="ARBA00004985"/>
    </source>
</evidence>
<reference evidence="9 10" key="1">
    <citation type="submission" date="2016-07" db="EMBL/GenBank/DDBJ databases">
        <title>High microdiversification within the ubiquitous acI lineage of Actinobacteria.</title>
        <authorList>
            <person name="Neuenschwander S.M."/>
            <person name="Salcher M."/>
            <person name="Ghai R."/>
            <person name="Pernthaler J."/>
        </authorList>
    </citation>
    <scope>NUCLEOTIDE SEQUENCE [LARGE SCALE GENOMIC DNA]</scope>
    <source>
        <strain evidence="9">MMS-IA-79</strain>
    </source>
</reference>
<evidence type="ECO:0000256" key="7">
    <source>
        <dbReference type="HAMAP-Rule" id="MF_00412"/>
    </source>
</evidence>
<evidence type="ECO:0000256" key="3">
    <source>
        <dbReference type="ARBA" id="ARBA00022650"/>
    </source>
</evidence>
<keyword evidence="10" id="KW-1185">Reference proteome</keyword>
<evidence type="ECO:0000256" key="5">
    <source>
        <dbReference type="ARBA" id="ARBA00023002"/>
    </source>
</evidence>
<accession>A0ABM6MEY2</accession>
<evidence type="ECO:0000256" key="2">
    <source>
        <dbReference type="ARBA" id="ARBA00022605"/>
    </source>
</evidence>
<dbReference type="Pfam" id="PF00171">
    <property type="entry name" value="Aldedh"/>
    <property type="match status" value="1"/>
</dbReference>
<evidence type="ECO:0000256" key="6">
    <source>
        <dbReference type="ARBA" id="ARBA00049024"/>
    </source>
</evidence>
<evidence type="ECO:0000256" key="4">
    <source>
        <dbReference type="ARBA" id="ARBA00022857"/>
    </source>
</evidence>
<evidence type="ECO:0000259" key="8">
    <source>
        <dbReference type="Pfam" id="PF00171"/>
    </source>
</evidence>
<dbReference type="InterPro" id="IPR000965">
    <property type="entry name" value="GPR_dom"/>
</dbReference>
<dbReference type="InterPro" id="IPR020593">
    <property type="entry name" value="G-glutamylP_reductase_CS"/>
</dbReference>
<dbReference type="PIRSF" id="PIRSF000151">
    <property type="entry name" value="GPR"/>
    <property type="match status" value="1"/>
</dbReference>
<keyword evidence="4 7" id="KW-0521">NADP</keyword>
<dbReference type="PANTHER" id="PTHR11063">
    <property type="entry name" value="GLUTAMATE SEMIALDEHYDE DEHYDROGENASE"/>
    <property type="match status" value="1"/>
</dbReference>